<sequence>MYAPAAVHPRDAESRNAARERGVVNMHDIFPHGHARAALNIATTLPPSSSPPGPSSAFDTASGASSAIQSLTSASTLSNLDGRLDLSPHDSATSQGLLRTSVFDEWKNDAGDLEAENPEEMQKNDPLGTQIWKLYHKQKNQLPNRERMENLTWRLMSMNLRRKELERQGLLNLPPSRNAPSGIAQLRKSSEQANAQHDDGQMNLDDFLVPSSIASPAGISPAPSSGVTDGTSPASAGRSAIPIKAQQRTAMDDLHISRASAPSRDYDRSTQEFGYVPRHVRKTSIDERRPPKRRADASPLVPPVTGVSHNVADEAALNSYSLDPTMTTLTTFAPQAQHSSIPFNLDTFNLENDPILNSAGSVPQQFTFTPVGSPLLNDASFTNLYTPHGSMGPPRHASNLHSPIASSYPSTVSTPQPLPDDQLNLFSSSQSLNFGRLPYSHSTGLSQSASQQQFMFSSQPDQLFGGISAADPSHSFSSSSAFQIPGTLDPSQIIPQDFAPMSLPTTRPDHMFTFGADEDEDDDDSMQFQDPGMHMQSYSSLDEQTMDMYHGYNWDRASQYSSTSGRYPNSARKGVTIGHTEMIPQTQQWEQGGLNRGHGSAASVSEMRNRMADPRTRKLPRATSTPNTAAMATGMYTFQTQSSPSSPPESGLSSAMPSRPGSPRPGGDNGGAPPTCTNCYTQTTPLWRRNPEGQPLCNACGLFLKLHGVVRPLSLKTDVIKKRNRGSGATAPVGTSRSKKAASRKNSVAQASTSAAARSGNADPETPGSGGAGTSTPTASTNNDKPVKQVIAIAPGPPKPAPAQSSAPLAPTSTRPVAPRRARRQSRASIAASNPADTEMPDADAVGAKRPAGIGNAAMSTTPRSATLSASNPISSQPNLVSMQAPMGPQGGGARGGPNGNDKAEGLPPGISPEMMSGPQEWEWLTMSL</sequence>
<evidence type="ECO:0000256" key="3">
    <source>
        <dbReference type="ARBA" id="ARBA00022771"/>
    </source>
</evidence>
<keyword evidence="7" id="KW-0804">Transcription</keyword>
<feature type="compositionally biased region" description="Polar residues" evidence="10">
    <location>
        <begin position="746"/>
        <end position="756"/>
    </location>
</feature>
<gene>
    <name evidence="12" type="ORF">BDY17DRAFT_304246</name>
</gene>
<feature type="compositionally biased region" description="Basic and acidic residues" evidence="10">
    <location>
        <begin position="283"/>
        <end position="296"/>
    </location>
</feature>
<dbReference type="GO" id="GO:0000981">
    <property type="term" value="F:DNA-binding transcription factor activity, RNA polymerase II-specific"/>
    <property type="evidence" value="ECO:0007669"/>
    <property type="project" value="TreeGrafter"/>
</dbReference>
<dbReference type="PROSITE" id="PS00344">
    <property type="entry name" value="GATA_ZN_FINGER_1"/>
    <property type="match status" value="1"/>
</dbReference>
<accession>A0A6A6PHV5</accession>
<comment type="subcellular location">
    <subcellularLocation>
        <location evidence="1">Nucleus</location>
    </subcellularLocation>
</comment>
<dbReference type="GeneID" id="54475699"/>
<evidence type="ECO:0000256" key="9">
    <source>
        <dbReference type="PROSITE-ProRule" id="PRU00094"/>
    </source>
</evidence>
<dbReference type="AlphaFoldDB" id="A0A6A6PHV5"/>
<evidence type="ECO:0000313" key="12">
    <source>
        <dbReference type="EMBL" id="KAF2479589.1"/>
    </source>
</evidence>
<evidence type="ECO:0000259" key="11">
    <source>
        <dbReference type="PROSITE" id="PS50114"/>
    </source>
</evidence>
<dbReference type="OrthoDB" id="515401at2759"/>
<dbReference type="InterPro" id="IPR013860">
    <property type="entry name" value="AreA_GATA"/>
</dbReference>
<dbReference type="PANTHER" id="PTHR10071">
    <property type="entry name" value="TRANSCRIPTION FACTOR GATA FAMILY MEMBER"/>
    <property type="match status" value="1"/>
</dbReference>
<feature type="compositionally biased region" description="Polar residues" evidence="10">
    <location>
        <begin position="399"/>
        <end position="415"/>
    </location>
</feature>
<dbReference type="GO" id="GO:0005634">
    <property type="term" value="C:nucleus"/>
    <property type="evidence" value="ECO:0007669"/>
    <property type="project" value="UniProtKB-SubCell"/>
</dbReference>
<dbReference type="InterPro" id="IPR013088">
    <property type="entry name" value="Znf_NHR/GATA"/>
</dbReference>
<dbReference type="GO" id="GO:0045944">
    <property type="term" value="P:positive regulation of transcription by RNA polymerase II"/>
    <property type="evidence" value="ECO:0007669"/>
    <property type="project" value="TreeGrafter"/>
</dbReference>
<evidence type="ECO:0000256" key="5">
    <source>
        <dbReference type="ARBA" id="ARBA00023015"/>
    </source>
</evidence>
<keyword evidence="6" id="KW-0534">Nitrate assimilation</keyword>
<name>A0A6A6PHV5_9PEZI</name>
<feature type="region of interest" description="Disordered" evidence="10">
    <location>
        <begin position="390"/>
        <end position="417"/>
    </location>
</feature>
<dbReference type="PANTHER" id="PTHR10071:SF281">
    <property type="entry name" value="BOX A-BINDING FACTOR-RELATED"/>
    <property type="match status" value="1"/>
</dbReference>
<proteinExistence type="predicted"/>
<evidence type="ECO:0000313" key="13">
    <source>
        <dbReference type="Proteomes" id="UP000799767"/>
    </source>
</evidence>
<reference evidence="12" key="1">
    <citation type="journal article" date="2020" name="Stud. Mycol.">
        <title>101 Dothideomycetes genomes: a test case for predicting lifestyles and emergence of pathogens.</title>
        <authorList>
            <person name="Haridas S."/>
            <person name="Albert R."/>
            <person name="Binder M."/>
            <person name="Bloem J."/>
            <person name="Labutti K."/>
            <person name="Salamov A."/>
            <person name="Andreopoulos B."/>
            <person name="Baker S."/>
            <person name="Barry K."/>
            <person name="Bills G."/>
            <person name="Bluhm B."/>
            <person name="Cannon C."/>
            <person name="Castanera R."/>
            <person name="Culley D."/>
            <person name="Daum C."/>
            <person name="Ezra D."/>
            <person name="Gonzalez J."/>
            <person name="Henrissat B."/>
            <person name="Kuo A."/>
            <person name="Liang C."/>
            <person name="Lipzen A."/>
            <person name="Lutzoni F."/>
            <person name="Magnuson J."/>
            <person name="Mondo S."/>
            <person name="Nolan M."/>
            <person name="Ohm R."/>
            <person name="Pangilinan J."/>
            <person name="Park H.-J."/>
            <person name="Ramirez L."/>
            <person name="Alfaro M."/>
            <person name="Sun H."/>
            <person name="Tritt A."/>
            <person name="Yoshinaga Y."/>
            <person name="Zwiers L.-H."/>
            <person name="Turgeon B."/>
            <person name="Goodwin S."/>
            <person name="Spatafora J."/>
            <person name="Crous P."/>
            <person name="Grigoriev I."/>
        </authorList>
    </citation>
    <scope>NUCLEOTIDE SEQUENCE</scope>
    <source>
        <strain evidence="12">CBS 113389</strain>
    </source>
</reference>
<keyword evidence="5" id="KW-0805">Transcription regulation</keyword>
<evidence type="ECO:0000256" key="1">
    <source>
        <dbReference type="ARBA" id="ARBA00004123"/>
    </source>
</evidence>
<dbReference type="EMBL" id="MU001641">
    <property type="protein sequence ID" value="KAF2479589.1"/>
    <property type="molecule type" value="Genomic_DNA"/>
</dbReference>
<dbReference type="RefSeq" id="XP_033586159.1">
    <property type="nucleotide sequence ID" value="XM_033734697.1"/>
</dbReference>
<evidence type="ECO:0000256" key="2">
    <source>
        <dbReference type="ARBA" id="ARBA00022723"/>
    </source>
</evidence>
<dbReference type="SUPFAM" id="SSF57716">
    <property type="entry name" value="Glucocorticoid receptor-like (DNA-binding domain)"/>
    <property type="match status" value="1"/>
</dbReference>
<dbReference type="PRINTS" id="PR00619">
    <property type="entry name" value="GATAZNFINGER"/>
</dbReference>
<feature type="compositionally biased region" description="Low complexity" evidence="10">
    <location>
        <begin position="802"/>
        <end position="817"/>
    </location>
</feature>
<dbReference type="FunFam" id="3.30.50.10:FF:000007">
    <property type="entry name" value="Nitrogen regulatory AreA, N-terminal"/>
    <property type="match status" value="1"/>
</dbReference>
<dbReference type="GO" id="GO:0008270">
    <property type="term" value="F:zinc ion binding"/>
    <property type="evidence" value="ECO:0007669"/>
    <property type="project" value="UniProtKB-KW"/>
</dbReference>
<evidence type="ECO:0000256" key="8">
    <source>
        <dbReference type="ARBA" id="ARBA00023242"/>
    </source>
</evidence>
<dbReference type="PROSITE" id="PS50114">
    <property type="entry name" value="GATA_ZN_FINGER_2"/>
    <property type="match status" value="1"/>
</dbReference>
<keyword evidence="13" id="KW-1185">Reference proteome</keyword>
<keyword evidence="2" id="KW-0479">Metal-binding</keyword>
<dbReference type="GO" id="GO:0000122">
    <property type="term" value="P:negative regulation of transcription by RNA polymerase II"/>
    <property type="evidence" value="ECO:0007669"/>
    <property type="project" value="TreeGrafter"/>
</dbReference>
<dbReference type="CDD" id="cd00202">
    <property type="entry name" value="ZnF_GATA"/>
    <property type="match status" value="1"/>
</dbReference>
<dbReference type="InterPro" id="IPR000679">
    <property type="entry name" value="Znf_GATA"/>
</dbReference>
<dbReference type="Pfam" id="PF00320">
    <property type="entry name" value="GATA"/>
    <property type="match status" value="1"/>
</dbReference>
<feature type="region of interest" description="Disordered" evidence="10">
    <location>
        <begin position="725"/>
        <end position="920"/>
    </location>
</feature>
<organism evidence="12 13">
    <name type="scientific">Neohortaea acidophila</name>
    <dbReference type="NCBI Taxonomy" id="245834"/>
    <lineage>
        <taxon>Eukaryota</taxon>
        <taxon>Fungi</taxon>
        <taxon>Dikarya</taxon>
        <taxon>Ascomycota</taxon>
        <taxon>Pezizomycotina</taxon>
        <taxon>Dothideomycetes</taxon>
        <taxon>Dothideomycetidae</taxon>
        <taxon>Mycosphaerellales</taxon>
        <taxon>Teratosphaeriaceae</taxon>
        <taxon>Neohortaea</taxon>
    </lineage>
</organism>
<feature type="compositionally biased region" description="Polar residues" evidence="10">
    <location>
        <begin position="858"/>
        <end position="882"/>
    </location>
</feature>
<feature type="compositionally biased region" description="Gly residues" evidence="10">
    <location>
        <begin position="889"/>
        <end position="899"/>
    </location>
</feature>
<dbReference type="GO" id="GO:0042128">
    <property type="term" value="P:nitrate assimilation"/>
    <property type="evidence" value="ECO:0007669"/>
    <property type="project" value="UniProtKB-KW"/>
</dbReference>
<evidence type="ECO:0000256" key="10">
    <source>
        <dbReference type="SAM" id="MobiDB-lite"/>
    </source>
</evidence>
<feature type="region of interest" description="Disordered" evidence="10">
    <location>
        <begin position="588"/>
        <end position="673"/>
    </location>
</feature>
<dbReference type="Gene3D" id="3.30.50.10">
    <property type="entry name" value="Erythroid Transcription Factor GATA-1, subunit A"/>
    <property type="match status" value="1"/>
</dbReference>
<protein>
    <recommendedName>
        <fullName evidence="11">GATA-type domain-containing protein</fullName>
    </recommendedName>
</protein>
<dbReference type="Pfam" id="PF08550">
    <property type="entry name" value="GATA_AreA"/>
    <property type="match status" value="1"/>
</dbReference>
<dbReference type="SMART" id="SM00401">
    <property type="entry name" value="ZnF_GATA"/>
    <property type="match status" value="1"/>
</dbReference>
<evidence type="ECO:0000256" key="4">
    <source>
        <dbReference type="ARBA" id="ARBA00022833"/>
    </source>
</evidence>
<keyword evidence="4" id="KW-0862">Zinc</keyword>
<dbReference type="Proteomes" id="UP000799767">
    <property type="component" value="Unassembled WGS sequence"/>
</dbReference>
<dbReference type="InterPro" id="IPR039355">
    <property type="entry name" value="Transcription_factor_GATA"/>
</dbReference>
<feature type="region of interest" description="Disordered" evidence="10">
    <location>
        <begin position="168"/>
        <end position="306"/>
    </location>
</feature>
<feature type="compositionally biased region" description="Low complexity" evidence="10">
    <location>
        <begin position="210"/>
        <end position="226"/>
    </location>
</feature>
<feature type="domain" description="GATA-type" evidence="11">
    <location>
        <begin position="676"/>
        <end position="723"/>
    </location>
</feature>
<evidence type="ECO:0000256" key="7">
    <source>
        <dbReference type="ARBA" id="ARBA00023163"/>
    </source>
</evidence>
<feature type="compositionally biased region" description="Polar residues" evidence="10">
    <location>
        <begin position="622"/>
        <end position="641"/>
    </location>
</feature>
<feature type="compositionally biased region" description="Basic and acidic residues" evidence="10">
    <location>
        <begin position="607"/>
        <end position="616"/>
    </location>
</feature>
<keyword evidence="8" id="KW-0539">Nucleus</keyword>
<evidence type="ECO:0000256" key="6">
    <source>
        <dbReference type="ARBA" id="ARBA00023063"/>
    </source>
</evidence>
<keyword evidence="3 9" id="KW-0863">Zinc-finger</keyword>
<feature type="region of interest" description="Disordered" evidence="10">
    <location>
        <begin position="43"/>
        <end position="62"/>
    </location>
</feature>
<dbReference type="GO" id="GO:0000978">
    <property type="term" value="F:RNA polymerase II cis-regulatory region sequence-specific DNA binding"/>
    <property type="evidence" value="ECO:0007669"/>
    <property type="project" value="TreeGrafter"/>
</dbReference>
<feature type="compositionally biased region" description="Low complexity" evidence="10">
    <location>
        <begin position="642"/>
        <end position="661"/>
    </location>
</feature>